<gene>
    <name evidence="2" type="primary">NDAI0D00490</name>
    <name evidence="2" type="ordered locus">NDAI_0D00490</name>
</gene>
<feature type="region of interest" description="Disordered" evidence="1">
    <location>
        <begin position="1"/>
        <end position="52"/>
    </location>
</feature>
<keyword evidence="3" id="KW-1185">Reference proteome</keyword>
<accession>G0W9A2</accession>
<evidence type="ECO:0000313" key="3">
    <source>
        <dbReference type="Proteomes" id="UP000000689"/>
    </source>
</evidence>
<feature type="compositionally biased region" description="Polar residues" evidence="1">
    <location>
        <begin position="1"/>
        <end position="16"/>
    </location>
</feature>
<dbReference type="SUPFAM" id="SSF53474">
    <property type="entry name" value="alpha/beta-Hydrolases"/>
    <property type="match status" value="2"/>
</dbReference>
<dbReference type="OMA" id="RIWVPIK"/>
<reference evidence="2 3" key="1">
    <citation type="journal article" date="2011" name="Proc. Natl. Acad. Sci. U.S.A.">
        <title>Evolutionary erosion of yeast sex chromosomes by mating-type switching accidents.</title>
        <authorList>
            <person name="Gordon J.L."/>
            <person name="Armisen D."/>
            <person name="Proux-Wera E."/>
            <person name="Oheigeartaigh S.S."/>
            <person name="Byrne K.P."/>
            <person name="Wolfe K.H."/>
        </authorList>
    </citation>
    <scope>NUCLEOTIDE SEQUENCE [LARGE SCALE GENOMIC DNA]</scope>
    <source>
        <strain evidence="3">ATCC 10597 / BCRC 20456 / CBS 421 / NBRC 0211 / NRRL Y-12639</strain>
    </source>
</reference>
<evidence type="ECO:0000313" key="2">
    <source>
        <dbReference type="EMBL" id="CCD24363.1"/>
    </source>
</evidence>
<dbReference type="GO" id="GO:0008374">
    <property type="term" value="F:O-acyltransferase activity"/>
    <property type="evidence" value="ECO:0007669"/>
    <property type="project" value="InterPro"/>
</dbReference>
<feature type="compositionally biased region" description="Low complexity" evidence="1">
    <location>
        <begin position="214"/>
        <end position="223"/>
    </location>
</feature>
<dbReference type="GO" id="GO:0006629">
    <property type="term" value="P:lipid metabolic process"/>
    <property type="evidence" value="ECO:0007669"/>
    <property type="project" value="InterPro"/>
</dbReference>
<feature type="compositionally biased region" description="Low complexity" evidence="1">
    <location>
        <begin position="126"/>
        <end position="135"/>
    </location>
</feature>
<dbReference type="RefSeq" id="XP_003669606.1">
    <property type="nucleotide sequence ID" value="XM_003669558.1"/>
</dbReference>
<dbReference type="GeneID" id="11494867"/>
<dbReference type="PANTHER" id="PTHR11440">
    <property type="entry name" value="LECITHIN-CHOLESTEROL ACYLTRANSFERASE-RELATED"/>
    <property type="match status" value="1"/>
</dbReference>
<dbReference type="InterPro" id="IPR029058">
    <property type="entry name" value="AB_hydrolase_fold"/>
</dbReference>
<evidence type="ECO:0000256" key="1">
    <source>
        <dbReference type="SAM" id="MobiDB-lite"/>
    </source>
</evidence>
<protein>
    <submittedName>
        <fullName evidence="2">Uncharacterized protein</fullName>
    </submittedName>
</protein>
<dbReference type="KEGG" id="ndi:NDAI_0D00490"/>
<dbReference type="eggNOG" id="ENOG502QVNJ">
    <property type="taxonomic scope" value="Eukaryota"/>
</dbReference>
<feature type="compositionally biased region" description="Polar residues" evidence="1">
    <location>
        <begin position="27"/>
        <end position="43"/>
    </location>
</feature>
<name>G0W9A2_NAUDC</name>
<feature type="compositionally biased region" description="Acidic residues" evidence="1">
    <location>
        <begin position="178"/>
        <end position="196"/>
    </location>
</feature>
<feature type="compositionally biased region" description="Low complexity" evidence="1">
    <location>
        <begin position="197"/>
        <end position="206"/>
    </location>
</feature>
<organism evidence="2 3">
    <name type="scientific">Naumovozyma dairenensis (strain ATCC 10597 / BCRC 20456 / CBS 421 / NBRC 0211 / NRRL Y-12639)</name>
    <name type="common">Saccharomyces dairenensis</name>
    <dbReference type="NCBI Taxonomy" id="1071378"/>
    <lineage>
        <taxon>Eukaryota</taxon>
        <taxon>Fungi</taxon>
        <taxon>Dikarya</taxon>
        <taxon>Ascomycota</taxon>
        <taxon>Saccharomycotina</taxon>
        <taxon>Saccharomycetes</taxon>
        <taxon>Saccharomycetales</taxon>
        <taxon>Saccharomycetaceae</taxon>
        <taxon>Naumovozyma</taxon>
    </lineage>
</organism>
<dbReference type="Pfam" id="PF02450">
    <property type="entry name" value="LCAT"/>
    <property type="match status" value="1"/>
</dbReference>
<dbReference type="Proteomes" id="UP000000689">
    <property type="component" value="Chromosome 4"/>
</dbReference>
<sequence length="773" mass="86918">MSNSRPTTPLSTTSAGSGIAATRPTGIPTSSHYTISPRISSESKNVRPAYLNDPAETGSFSYQGVETVHNFDTMDANALIGGSQVRPSKITDKKHRHIHNQEDVLYHTNTVSAADTIVAASAASSATDDLSPSSSNRSQHTWHSFIHRPSREQERKRKQSINEEEDRINAVTAAEQEAVLETEEEEEEEEEGEGDETSSIISSSSSRASVQKLTTTTSMVTTRTKIKKPKKKTTIKPNTTHTIFSFSLPFGSTNLIPSTPITIIKNILVTENEKEKIKTKLKRNGSISSLEERMLFQDDYGIDNGHVRAVKETLRIDSLRSSIRQLKVAESNGTARTKDGYLLTRLSSIWNELEGDIVILGGYRGSILRDAHTGKRIWVPIKAGFNMITNDLLLGPNDEDEMNVEKNIIPDGMLTHVGPVDVSKRLIKKLEGNPKVHIEDFGYDWRVSLDISAIKLKDKLQELYDKQPEGNKKGTYLIAHSMGGLVAHKVLQDYTHLVRGIIYVAAPSQCPNILGPLRFGDEVMWNKTLLSKEANFFMRSSFYFLPLDGRCWIDSKTYKDYDLDYFDVNVWIKYGLSPLVSEKRLKLIESRKKNVNNNLRRKIQVMPFLARIKCDNKFVLGSVPIVKKVPYIKEEKSAFVETIDEREFRTSYATCVEYLSRTLRRAKAFLESLEYIPDKKYPPLVIVHGNTVPTVRGGKINGLVDLKNAHYDDFYYGPGDGVVYYKWLLPEQRGFPIESKISSDMGHVSLMADHKAMAKAFIDLVDAEKRDAS</sequence>
<dbReference type="OrthoDB" id="10250441at2759"/>
<proteinExistence type="predicted"/>
<dbReference type="AlphaFoldDB" id="G0W9A2"/>
<feature type="region of interest" description="Disordered" evidence="1">
    <location>
        <begin position="126"/>
        <end position="223"/>
    </location>
</feature>
<dbReference type="EMBL" id="HE580270">
    <property type="protein sequence ID" value="CCD24363.1"/>
    <property type="molecule type" value="Genomic_DNA"/>
</dbReference>
<dbReference type="HOGENOM" id="CLU_007657_1_0_1"/>
<dbReference type="InterPro" id="IPR003386">
    <property type="entry name" value="LACT/PDAT_acylTrfase"/>
</dbReference>
<dbReference type="Gene3D" id="3.40.50.1820">
    <property type="entry name" value="alpha/beta hydrolase"/>
    <property type="match status" value="1"/>
</dbReference>